<keyword evidence="8" id="KW-1185">Reference proteome</keyword>
<dbReference type="SUPFAM" id="SSF81321">
    <property type="entry name" value="Family A G protein-coupled receptor-like"/>
    <property type="match status" value="1"/>
</dbReference>
<keyword evidence="3 5" id="KW-1133">Transmembrane helix</keyword>
<dbReference type="PROSITE" id="PS50262">
    <property type="entry name" value="G_PROTEIN_RECEP_F1_2"/>
    <property type="match status" value="1"/>
</dbReference>
<feature type="transmembrane region" description="Helical" evidence="5">
    <location>
        <begin position="69"/>
        <end position="97"/>
    </location>
</feature>
<dbReference type="PANTHER" id="PTHR47521">
    <property type="entry name" value="SERPENTINE RECEPTOR, CLASS E (EPSILON)-RELATED"/>
    <property type="match status" value="1"/>
</dbReference>
<keyword evidence="2 5" id="KW-0812">Transmembrane</keyword>
<feature type="transmembrane region" description="Helical" evidence="5">
    <location>
        <begin position="315"/>
        <end position="336"/>
    </location>
</feature>
<feature type="domain" description="G-protein coupled receptors family 1 profile" evidence="6">
    <location>
        <begin position="48"/>
        <end position="264"/>
    </location>
</feature>
<sequence length="387" mass="43711">MVLLGVPDMEEIPENESAYANEDVSLKFNRYSIIIYAVELPILLLGLISLTVFLIILKRARCFHQNLRLLLANFALSFLGVIFSRYMIVIPLLISYISNVNTGPVGFCRFAKTLHDSAVYIGGLDLVVLIAERTVATVFARVYENKKNTCIGICLVAFQWIGGFSFVIGNQLMYEQKQHSIFNRLLPCQREYLSGTALQISIGTLLVADVVAIIVFLILLKVNRNRYKDISGGNFSTRYLSERYQIAENIRTTKLLYPLVITYLAASLIAIGLMANATIGLSATLESIDKSTLAKLPTKDHPMMKVSIWGQSFDILVAGYALLFPWLATFGHHSLWREFLKLTSRKDPRVNPSAPKRMNGERLILNAAEERELYFSNLQSQWRREIS</sequence>
<evidence type="ECO:0000259" key="6">
    <source>
        <dbReference type="PROSITE" id="PS50262"/>
    </source>
</evidence>
<dbReference type="Gene3D" id="1.20.1070.10">
    <property type="entry name" value="Rhodopsin 7-helix transmembrane proteins"/>
    <property type="match status" value="1"/>
</dbReference>
<feature type="transmembrane region" description="Helical" evidence="5">
    <location>
        <begin position="255"/>
        <end position="275"/>
    </location>
</feature>
<evidence type="ECO:0000313" key="7">
    <source>
        <dbReference type="EMBL" id="KAK0395489.1"/>
    </source>
</evidence>
<dbReference type="InterPro" id="IPR017452">
    <property type="entry name" value="GPCR_Rhodpsn_7TM"/>
</dbReference>
<dbReference type="EMBL" id="JAUCMV010000005">
    <property type="protein sequence ID" value="KAK0395489.1"/>
    <property type="molecule type" value="Genomic_DNA"/>
</dbReference>
<dbReference type="GO" id="GO:0016020">
    <property type="term" value="C:membrane"/>
    <property type="evidence" value="ECO:0007669"/>
    <property type="project" value="UniProtKB-SubCell"/>
</dbReference>
<feature type="transmembrane region" description="Helical" evidence="5">
    <location>
        <begin position="192"/>
        <end position="220"/>
    </location>
</feature>
<reference evidence="7" key="1">
    <citation type="submission" date="2023-06" db="EMBL/GenBank/DDBJ databases">
        <title>Genomic analysis of the entomopathogenic nematode Steinernema hermaphroditum.</title>
        <authorList>
            <person name="Schwarz E.M."/>
            <person name="Heppert J.K."/>
            <person name="Baniya A."/>
            <person name="Schwartz H.T."/>
            <person name="Tan C.-H."/>
            <person name="Antoshechkin I."/>
            <person name="Sternberg P.W."/>
            <person name="Goodrich-Blair H."/>
            <person name="Dillman A.R."/>
        </authorList>
    </citation>
    <scope>NUCLEOTIDE SEQUENCE</scope>
    <source>
        <strain evidence="7">PS9179</strain>
        <tissue evidence="7">Whole animal</tissue>
    </source>
</reference>
<keyword evidence="4 5" id="KW-0472">Membrane</keyword>
<protein>
    <recommendedName>
        <fullName evidence="6">G-protein coupled receptors family 1 profile domain-containing protein</fullName>
    </recommendedName>
</protein>
<gene>
    <name evidence="7" type="ORF">QR680_001302</name>
</gene>
<evidence type="ECO:0000256" key="5">
    <source>
        <dbReference type="SAM" id="Phobius"/>
    </source>
</evidence>
<proteinExistence type="predicted"/>
<dbReference type="InterPro" id="IPR019408">
    <property type="entry name" value="7TM_GPCR_serpentine_rcpt_Srab"/>
</dbReference>
<feature type="transmembrane region" description="Helical" evidence="5">
    <location>
        <begin position="151"/>
        <end position="172"/>
    </location>
</feature>
<dbReference type="AlphaFoldDB" id="A0AA39GYG8"/>
<comment type="caution">
    <text evidence="7">The sequence shown here is derived from an EMBL/GenBank/DDBJ whole genome shotgun (WGS) entry which is preliminary data.</text>
</comment>
<dbReference type="Proteomes" id="UP001175271">
    <property type="component" value="Unassembled WGS sequence"/>
</dbReference>
<comment type="subcellular location">
    <subcellularLocation>
        <location evidence="1">Membrane</location>
        <topology evidence="1">Multi-pass membrane protein</topology>
    </subcellularLocation>
</comment>
<feature type="transmembrane region" description="Helical" evidence="5">
    <location>
        <begin position="33"/>
        <end position="57"/>
    </location>
</feature>
<evidence type="ECO:0000256" key="1">
    <source>
        <dbReference type="ARBA" id="ARBA00004141"/>
    </source>
</evidence>
<evidence type="ECO:0000313" key="8">
    <source>
        <dbReference type="Proteomes" id="UP001175271"/>
    </source>
</evidence>
<dbReference type="InterPro" id="IPR052860">
    <property type="entry name" value="NRL-GPCR1"/>
</dbReference>
<name>A0AA39GYG8_9BILA</name>
<organism evidence="7 8">
    <name type="scientific">Steinernema hermaphroditum</name>
    <dbReference type="NCBI Taxonomy" id="289476"/>
    <lineage>
        <taxon>Eukaryota</taxon>
        <taxon>Metazoa</taxon>
        <taxon>Ecdysozoa</taxon>
        <taxon>Nematoda</taxon>
        <taxon>Chromadorea</taxon>
        <taxon>Rhabditida</taxon>
        <taxon>Tylenchina</taxon>
        <taxon>Panagrolaimomorpha</taxon>
        <taxon>Strongyloidoidea</taxon>
        <taxon>Steinernematidae</taxon>
        <taxon>Steinernema</taxon>
    </lineage>
</organism>
<evidence type="ECO:0000256" key="4">
    <source>
        <dbReference type="ARBA" id="ARBA00023136"/>
    </source>
</evidence>
<evidence type="ECO:0000256" key="3">
    <source>
        <dbReference type="ARBA" id="ARBA00022989"/>
    </source>
</evidence>
<dbReference type="Pfam" id="PF10292">
    <property type="entry name" value="7TM_GPCR_Srab"/>
    <property type="match status" value="1"/>
</dbReference>
<feature type="transmembrane region" description="Helical" evidence="5">
    <location>
        <begin position="117"/>
        <end position="139"/>
    </location>
</feature>
<dbReference type="PANTHER" id="PTHR47521:SF8">
    <property type="entry name" value="G-PROTEIN COUPLED RECEPTOR F27E5.5-RELATED"/>
    <property type="match status" value="1"/>
</dbReference>
<accession>A0AA39GYG8</accession>
<evidence type="ECO:0000256" key="2">
    <source>
        <dbReference type="ARBA" id="ARBA00022692"/>
    </source>
</evidence>